<gene>
    <name evidence="3" type="ORF">C7377_1606</name>
</gene>
<sequence>MKEENKKALVRLYENWGNDTVTKVIELPPSGSARTYCRIVGDKMTVLGVHNEDYKENVAFISFSKHFKQEGMLVPEIYAEDLDNSIYLIEDFGGETLFEHLLVTRVSDEYPVELKEIYQHVLRDLIQFQLYARQNLPYENCYPRAKFDKQSMLWDLHYFKYYFLKLAQIPFDEQLLEDDFQRFADYLLEAEHDFFMYRDFQSRNIMLIDGKKPAYIDYQGGRKGALQYDLASLLYDAKADIPEEVREELFEYYLNELQKEKQIDADAFRKHYYGYVLIRIMQAMGAYGFRGFYEKKEHFLKSIPYAMGNLKRVLQKADLPIKVPQLLKALDAVANSKRLLKIAQDAQVKLQVEINSFSYKRGIPMDKSENGGGFVFDCRAVHNPGRYEQYKNLTGKDPEVIAFFKEHKGMDRFLKPVKKLVEMSVKRYIKRSFTNLQVNFGCTGGRHRSVYAAEHLANFLEKKYDIRVKVRHIEREIEENAN</sequence>
<dbReference type="Pfam" id="PF22740">
    <property type="entry name" value="PapZ_C"/>
    <property type="match status" value="1"/>
</dbReference>
<feature type="domain" description="RapZ C-terminal" evidence="2">
    <location>
        <begin position="350"/>
        <end position="473"/>
    </location>
</feature>
<keyword evidence="3" id="KW-0808">Transferase</keyword>
<dbReference type="OrthoDB" id="9784461at2"/>
<dbReference type="PANTHER" id="PTHR30448:SF0">
    <property type="entry name" value="RNASE ADAPTER PROTEIN RAPZ"/>
    <property type="match status" value="1"/>
</dbReference>
<keyword evidence="4" id="KW-1185">Reference proteome</keyword>
<dbReference type="InterPro" id="IPR005337">
    <property type="entry name" value="RapZ-like"/>
</dbReference>
<dbReference type="InterPro" id="IPR002575">
    <property type="entry name" value="Aminoglycoside_PTrfase"/>
</dbReference>
<accession>A0A7L4UNB5</accession>
<dbReference type="Gene3D" id="3.90.1200.10">
    <property type="match status" value="1"/>
</dbReference>
<evidence type="ECO:0000313" key="4">
    <source>
        <dbReference type="Proteomes" id="UP000251835"/>
    </source>
</evidence>
<dbReference type="InterPro" id="IPR053931">
    <property type="entry name" value="RapZ_C"/>
</dbReference>
<dbReference type="RefSeq" id="WP_116496826.1">
    <property type="nucleotide sequence ID" value="NZ_QENZ01000005.1"/>
</dbReference>
<evidence type="ECO:0000259" key="1">
    <source>
        <dbReference type="Pfam" id="PF01636"/>
    </source>
</evidence>
<dbReference type="SUPFAM" id="SSF56112">
    <property type="entry name" value="Protein kinase-like (PK-like)"/>
    <property type="match status" value="1"/>
</dbReference>
<dbReference type="GO" id="GO:0016740">
    <property type="term" value="F:transferase activity"/>
    <property type="evidence" value="ECO:0007669"/>
    <property type="project" value="UniProtKB-KW"/>
</dbReference>
<dbReference type="Pfam" id="PF01636">
    <property type="entry name" value="APH"/>
    <property type="match status" value="1"/>
</dbReference>
<evidence type="ECO:0000259" key="2">
    <source>
        <dbReference type="Pfam" id="PF22740"/>
    </source>
</evidence>
<dbReference type="Gene3D" id="3.30.200.20">
    <property type="entry name" value="Phosphorylase Kinase, domain 1"/>
    <property type="match status" value="1"/>
</dbReference>
<dbReference type="InterPro" id="IPR011009">
    <property type="entry name" value="Kinase-like_dom_sf"/>
</dbReference>
<dbReference type="Proteomes" id="UP000251835">
    <property type="component" value="Unassembled WGS sequence"/>
</dbReference>
<dbReference type="EMBL" id="QENZ01000005">
    <property type="protein sequence ID" value="PVX49965.1"/>
    <property type="molecule type" value="Genomic_DNA"/>
</dbReference>
<proteinExistence type="predicted"/>
<evidence type="ECO:0000313" key="3">
    <source>
        <dbReference type="EMBL" id="PVX49965.1"/>
    </source>
</evidence>
<organism evidence="3 4">
    <name type="scientific">Balneicella halophila</name>
    <dbReference type="NCBI Taxonomy" id="1537566"/>
    <lineage>
        <taxon>Bacteria</taxon>
        <taxon>Pseudomonadati</taxon>
        <taxon>Bacteroidota</taxon>
        <taxon>Bacteroidia</taxon>
        <taxon>Bacteroidales</taxon>
        <taxon>Balneicellaceae</taxon>
        <taxon>Balneicella</taxon>
    </lineage>
</organism>
<name>A0A7L4UNB5_BALHA</name>
<dbReference type="AlphaFoldDB" id="A0A7L4UNB5"/>
<protein>
    <submittedName>
        <fullName evidence="3">Phosphotransferase family enzyme</fullName>
    </submittedName>
</protein>
<dbReference type="GO" id="GO:0005524">
    <property type="term" value="F:ATP binding"/>
    <property type="evidence" value="ECO:0007669"/>
    <property type="project" value="InterPro"/>
</dbReference>
<reference evidence="3 4" key="1">
    <citation type="submission" date="2018-05" db="EMBL/GenBank/DDBJ databases">
        <title>Genomic Encyclopedia of Type Strains, Phase IV (KMG-IV): sequencing the most valuable type-strain genomes for metagenomic binning, comparative biology and taxonomic classification.</title>
        <authorList>
            <person name="Goeker M."/>
        </authorList>
    </citation>
    <scope>NUCLEOTIDE SEQUENCE [LARGE SCALE GENOMIC DNA]</scope>
    <source>
        <strain evidence="3 4">DSM 28579</strain>
    </source>
</reference>
<feature type="domain" description="Aminoglycoside phosphotransferase" evidence="1">
    <location>
        <begin position="32"/>
        <end position="258"/>
    </location>
</feature>
<comment type="caution">
    <text evidence="3">The sequence shown here is derived from an EMBL/GenBank/DDBJ whole genome shotgun (WGS) entry which is preliminary data.</text>
</comment>
<dbReference type="PANTHER" id="PTHR30448">
    <property type="entry name" value="RNASE ADAPTER PROTEIN RAPZ"/>
    <property type="match status" value="1"/>
</dbReference>